<evidence type="ECO:0000256" key="5">
    <source>
        <dbReference type="ARBA" id="ARBA00023295"/>
    </source>
</evidence>
<dbReference type="InterPro" id="IPR034690">
    <property type="entry name" value="Endolysin_T4_type"/>
</dbReference>
<dbReference type="CDD" id="cd16901">
    <property type="entry name" value="lyz_P1"/>
    <property type="match status" value="1"/>
</dbReference>
<evidence type="ECO:0000313" key="8">
    <source>
        <dbReference type="Proteomes" id="UP000254174"/>
    </source>
</evidence>
<organism evidence="7 8">
    <name type="scientific">Escherichia coli</name>
    <dbReference type="NCBI Taxonomy" id="562"/>
    <lineage>
        <taxon>Bacteria</taxon>
        <taxon>Pseudomonadati</taxon>
        <taxon>Pseudomonadota</taxon>
        <taxon>Gammaproteobacteria</taxon>
        <taxon>Enterobacterales</taxon>
        <taxon>Enterobacteriaceae</taxon>
        <taxon>Escherichia</taxon>
    </lineage>
</organism>
<dbReference type="Gene3D" id="1.10.530.40">
    <property type="match status" value="1"/>
</dbReference>
<dbReference type="EMBL" id="UGFC01000006">
    <property type="protein sequence ID" value="STM15407.1"/>
    <property type="molecule type" value="Genomic_DNA"/>
</dbReference>
<reference evidence="7 8" key="1">
    <citation type="submission" date="2018-06" db="EMBL/GenBank/DDBJ databases">
        <authorList>
            <consortium name="Pathogen Informatics"/>
            <person name="Doyle S."/>
        </authorList>
    </citation>
    <scope>NUCLEOTIDE SEQUENCE [LARGE SCALE GENOMIC DNA]</scope>
    <source>
        <strain evidence="7 8">NCTC7922</strain>
    </source>
</reference>
<proteinExistence type="inferred from homology"/>
<dbReference type="PANTHER" id="PTHR38107:SF4">
    <property type="entry name" value="LYSOZYME"/>
    <property type="match status" value="1"/>
</dbReference>
<evidence type="ECO:0000256" key="2">
    <source>
        <dbReference type="ARBA" id="ARBA00022529"/>
    </source>
</evidence>
<keyword evidence="4 6" id="KW-0378">Hydrolase</keyword>
<evidence type="ECO:0000256" key="1">
    <source>
        <dbReference type="ARBA" id="ARBA00000632"/>
    </source>
</evidence>
<name>A0A2X1QEF5_ECOLX</name>
<dbReference type="Pfam" id="PF00959">
    <property type="entry name" value="Phage_lysozyme"/>
    <property type="match status" value="1"/>
</dbReference>
<dbReference type="EC" id="3.2.1.17" evidence="6"/>
<dbReference type="InterPro" id="IPR051018">
    <property type="entry name" value="Bacteriophage_GH24"/>
</dbReference>
<dbReference type="SUPFAM" id="SSF53955">
    <property type="entry name" value="Lysozyme-like"/>
    <property type="match status" value="1"/>
</dbReference>
<protein>
    <recommendedName>
        <fullName evidence="6">Lysozyme</fullName>
        <ecNumber evidence="6">3.2.1.17</ecNumber>
    </recommendedName>
</protein>
<accession>A0A2X1QEF5</accession>
<dbReference type="InterPro" id="IPR023346">
    <property type="entry name" value="Lysozyme-like_dom_sf"/>
</dbReference>
<evidence type="ECO:0000256" key="3">
    <source>
        <dbReference type="ARBA" id="ARBA00022638"/>
    </source>
</evidence>
<dbReference type="GO" id="GO:0016998">
    <property type="term" value="P:cell wall macromolecule catabolic process"/>
    <property type="evidence" value="ECO:0007669"/>
    <property type="project" value="InterPro"/>
</dbReference>
<dbReference type="InterPro" id="IPR002196">
    <property type="entry name" value="Glyco_hydro_24"/>
</dbReference>
<comment type="similarity">
    <text evidence="6">Belongs to the glycosyl hydrolase 24 family.</text>
</comment>
<evidence type="ECO:0000256" key="4">
    <source>
        <dbReference type="ARBA" id="ARBA00022801"/>
    </source>
</evidence>
<keyword evidence="3 6" id="KW-0081">Bacteriolytic enzyme</keyword>
<evidence type="ECO:0000313" key="7">
    <source>
        <dbReference type="EMBL" id="STM15407.1"/>
    </source>
</evidence>
<keyword evidence="2 6" id="KW-0929">Antimicrobial</keyword>
<dbReference type="GO" id="GO:0042742">
    <property type="term" value="P:defense response to bacterium"/>
    <property type="evidence" value="ECO:0007669"/>
    <property type="project" value="UniProtKB-KW"/>
</dbReference>
<keyword evidence="5 6" id="KW-0326">Glycosidase</keyword>
<dbReference type="InterPro" id="IPR023347">
    <property type="entry name" value="Lysozyme_dom_sf"/>
</dbReference>
<dbReference type="GO" id="GO:0009253">
    <property type="term" value="P:peptidoglycan catabolic process"/>
    <property type="evidence" value="ECO:0007669"/>
    <property type="project" value="InterPro"/>
</dbReference>
<sequence>MQTGNHMPGQIKRYAVAAIVALGFSLAPGELRTSQEAQEKIATWEECRAFPYRDIAGVKTVGCGSTGNVPDRHHTKQEVAGRWVNDLRRAENCINQNFNGRDMPQRHFEAMTDAAFNLGCKGLMWFKGRDGRMHRTTIWKFAQGKNWSAMCGRLTDFVNSGGRYSQGLFNRRNDFRNWCMNGVKQ</sequence>
<dbReference type="AlphaFoldDB" id="A0A2X1QEF5"/>
<dbReference type="HAMAP" id="MF_04110">
    <property type="entry name" value="ENDOLYSIN_T4"/>
    <property type="match status" value="1"/>
</dbReference>
<evidence type="ECO:0000256" key="6">
    <source>
        <dbReference type="RuleBase" id="RU003788"/>
    </source>
</evidence>
<dbReference type="PANTHER" id="PTHR38107">
    <property type="match status" value="1"/>
</dbReference>
<comment type="catalytic activity">
    <reaction evidence="1 6">
        <text>Hydrolysis of (1-&gt;4)-beta-linkages between N-acetylmuramic acid and N-acetyl-D-glucosamine residues in a peptidoglycan and between N-acetyl-D-glucosamine residues in chitodextrins.</text>
        <dbReference type="EC" id="3.2.1.17"/>
    </reaction>
</comment>
<gene>
    <name evidence="7" type="primary">lys_2</name>
    <name evidence="7" type="ORF">NCTC7922_01833</name>
</gene>
<dbReference type="GO" id="GO:0003796">
    <property type="term" value="F:lysozyme activity"/>
    <property type="evidence" value="ECO:0007669"/>
    <property type="project" value="UniProtKB-EC"/>
</dbReference>
<dbReference type="Proteomes" id="UP000254174">
    <property type="component" value="Unassembled WGS sequence"/>
</dbReference>
<dbReference type="GO" id="GO:0031640">
    <property type="term" value="P:killing of cells of another organism"/>
    <property type="evidence" value="ECO:0007669"/>
    <property type="project" value="UniProtKB-KW"/>
</dbReference>